<evidence type="ECO:0000256" key="8">
    <source>
        <dbReference type="ARBA" id="ARBA00022816"/>
    </source>
</evidence>
<dbReference type="Gene3D" id="1.10.1900.10">
    <property type="entry name" value="c-terminal domain of poly(a) binding protein"/>
    <property type="match status" value="1"/>
</dbReference>
<feature type="region of interest" description="Disordered" evidence="15">
    <location>
        <begin position="1"/>
        <end position="23"/>
    </location>
</feature>
<dbReference type="CDD" id="cd12380">
    <property type="entry name" value="RRM3_I_PABPs"/>
    <property type="match status" value="1"/>
</dbReference>
<evidence type="ECO:0000256" key="3">
    <source>
        <dbReference type="ARBA" id="ARBA00008557"/>
    </source>
</evidence>
<evidence type="ECO:0000256" key="5">
    <source>
        <dbReference type="ARBA" id="ARBA00022490"/>
    </source>
</evidence>
<dbReference type="FunFam" id="3.30.70.330:FF:000520">
    <property type="entry name" value="Polyadenylate-binding protein"/>
    <property type="match status" value="1"/>
</dbReference>
<feature type="compositionally biased region" description="Low complexity" evidence="15">
    <location>
        <begin position="450"/>
        <end position="468"/>
    </location>
</feature>
<dbReference type="CDD" id="cd12379">
    <property type="entry name" value="RRM2_I_PABPs"/>
    <property type="match status" value="1"/>
</dbReference>
<dbReference type="PROSITE" id="PS50102">
    <property type="entry name" value="RRM"/>
    <property type="match status" value="4"/>
</dbReference>
<dbReference type="SMART" id="SM00360">
    <property type="entry name" value="RRM"/>
    <property type="match status" value="4"/>
</dbReference>
<dbReference type="InterPro" id="IPR045305">
    <property type="entry name" value="RRM2_I_PABPs"/>
</dbReference>
<evidence type="ECO:0000256" key="13">
    <source>
        <dbReference type="RuleBase" id="RU362004"/>
    </source>
</evidence>
<feature type="domain" description="RRM" evidence="16">
    <location>
        <begin position="205"/>
        <end position="282"/>
    </location>
</feature>
<dbReference type="GO" id="GO:0005634">
    <property type="term" value="C:nucleus"/>
    <property type="evidence" value="ECO:0007669"/>
    <property type="project" value="UniProtKB-SubCell"/>
</dbReference>
<dbReference type="InterPro" id="IPR002004">
    <property type="entry name" value="PABP_HYD_C"/>
</dbReference>
<dbReference type="InterPro" id="IPR035979">
    <property type="entry name" value="RBD_domain_sf"/>
</dbReference>
<keyword evidence="7" id="KW-0677">Repeat</keyword>
<sequence length="608" mass="69201">MATTEPVPTEVPTSESSAPMTSPNASLYVGELDQSITEAILFEIFNQVGPVDSIRVCRDAVTRRSLGYAYVNFHNIADCERALETLNYTEVRGRPIRIMWSQRDPSLRKSGAGNIFIKNLDPSIDNKALHDTFSAFGNILSCKVAMEDGVSKGYGFVHYENAEAAEAAIKGVNGMLLNDKKVYVGHHIPKKERINKIEEQMKKYTNIYIKNIDESVDEKTLEKDFEKFGKITSCVIQKDENGKSRGFGFINYENSDEAHLAVESMHEKEYHGKQLYVSRAQKKSEREEELRKQYERLREEKLNKYQGVNLYIKNLDDSIDDERLRQEFSPYGTITSAKVMRDEKTNISKGFGFVCFSSPDEATKAVSEMNSRMLNNKPIYVALAQRKEDRKAHLEAQINQRTQLRNMQVPAQVPNAPMFNNVPYMYPNNLPQNRNNMFFQQQIMNRRSWPNQQNPVPPFQQNNLRQPRQQPPRQPGNRPQLPVSQPMAAPGQPLVNPAMQNRRPGNFKYPQANPRNGPMGPKPVVPAINANTLLAMSPEDQKSALGEALYPLIQEQYPQHAGKITGMLLEMDKLELLNMLENPEALDGKIKEAISVLEEYNRKNGDNE</sequence>
<dbReference type="GO" id="GO:0006417">
    <property type="term" value="P:regulation of translation"/>
    <property type="evidence" value="ECO:0007669"/>
    <property type="project" value="UniProtKB-KW"/>
</dbReference>
<keyword evidence="9" id="KW-0810">Translation regulation</keyword>
<dbReference type="Gene3D" id="3.30.70.330">
    <property type="match status" value="4"/>
</dbReference>
<dbReference type="PROSITE" id="PS51309">
    <property type="entry name" value="PABC"/>
    <property type="match status" value="1"/>
</dbReference>
<feature type="domain" description="RRM" evidence="16">
    <location>
        <begin position="25"/>
        <end position="103"/>
    </location>
</feature>
<dbReference type="GO" id="GO:0003723">
    <property type="term" value="F:RNA binding"/>
    <property type="evidence" value="ECO:0007669"/>
    <property type="project" value="UniProtKB-UniRule"/>
</dbReference>
<feature type="domain" description="PABC" evidence="17">
    <location>
        <begin position="525"/>
        <end position="602"/>
    </location>
</feature>
<dbReference type="FunFam" id="3.30.70.330:FF:000441">
    <property type="entry name" value="Polyadenylate-binding protein"/>
    <property type="match status" value="1"/>
</dbReference>
<evidence type="ECO:0000313" key="19">
    <source>
        <dbReference type="Proteomes" id="UP000193920"/>
    </source>
</evidence>
<dbReference type="InterPro" id="IPR006515">
    <property type="entry name" value="PABP_1234"/>
</dbReference>
<dbReference type="NCBIfam" id="TIGR01628">
    <property type="entry name" value="PABP-1234"/>
    <property type="match status" value="1"/>
</dbReference>
<dbReference type="GO" id="GO:0005737">
    <property type="term" value="C:cytoplasm"/>
    <property type="evidence" value="ECO:0007669"/>
    <property type="project" value="UniProtKB-SubCell"/>
</dbReference>
<keyword evidence="8" id="KW-0509">mRNA transport</keyword>
<evidence type="ECO:0000256" key="4">
    <source>
        <dbReference type="ARBA" id="ARBA00022448"/>
    </source>
</evidence>
<dbReference type="PANTHER" id="PTHR24012">
    <property type="entry name" value="RNA BINDING PROTEIN"/>
    <property type="match status" value="1"/>
</dbReference>
<evidence type="ECO:0000256" key="10">
    <source>
        <dbReference type="ARBA" id="ARBA00022884"/>
    </source>
</evidence>
<keyword evidence="11" id="KW-0539">Nucleus</keyword>
<feature type="domain" description="RRM" evidence="16">
    <location>
        <begin position="308"/>
        <end position="386"/>
    </location>
</feature>
<evidence type="ECO:0000256" key="1">
    <source>
        <dbReference type="ARBA" id="ARBA00004123"/>
    </source>
</evidence>
<keyword evidence="4" id="KW-0813">Transport</keyword>
<dbReference type="Proteomes" id="UP000193920">
    <property type="component" value="Unassembled WGS sequence"/>
</dbReference>
<evidence type="ECO:0000256" key="6">
    <source>
        <dbReference type="ARBA" id="ARBA00022664"/>
    </source>
</evidence>
<dbReference type="InterPro" id="IPR036053">
    <property type="entry name" value="PABP-dom"/>
</dbReference>
<dbReference type="InterPro" id="IPR034364">
    <property type="entry name" value="PABP_RRM1"/>
</dbReference>
<protein>
    <recommendedName>
        <fullName evidence="13">Polyadenylate-binding protein</fullName>
        <shortName evidence="13">PABP</shortName>
    </recommendedName>
</protein>
<reference evidence="18 19" key="1">
    <citation type="submission" date="2016-08" db="EMBL/GenBank/DDBJ databases">
        <title>A Parts List for Fungal Cellulosomes Revealed by Comparative Genomics.</title>
        <authorList>
            <consortium name="DOE Joint Genome Institute"/>
            <person name="Haitjema C.H."/>
            <person name="Gilmore S.P."/>
            <person name="Henske J.K."/>
            <person name="Solomon K.V."/>
            <person name="De Groot R."/>
            <person name="Kuo A."/>
            <person name="Mondo S.J."/>
            <person name="Salamov A.A."/>
            <person name="Labutti K."/>
            <person name="Zhao Z."/>
            <person name="Chiniquy J."/>
            <person name="Barry K."/>
            <person name="Brewer H.M."/>
            <person name="Purvine S.O."/>
            <person name="Wright A.T."/>
            <person name="Boxma B."/>
            <person name="Van Alen T."/>
            <person name="Hackstein J.H."/>
            <person name="Baker S.E."/>
            <person name="Grigoriev I.V."/>
            <person name="O'Malley M.A."/>
        </authorList>
    </citation>
    <scope>NUCLEOTIDE SEQUENCE [LARGE SCALE GENOMIC DNA]</scope>
    <source>
        <strain evidence="18 19">G1</strain>
    </source>
</reference>
<dbReference type="AlphaFoldDB" id="A0A1Y2FLF3"/>
<evidence type="ECO:0000256" key="7">
    <source>
        <dbReference type="ARBA" id="ARBA00022737"/>
    </source>
</evidence>
<keyword evidence="5 13" id="KW-0963">Cytoplasm</keyword>
<feature type="compositionally biased region" description="Low complexity" evidence="15">
    <location>
        <begin position="1"/>
        <end position="17"/>
    </location>
</feature>
<feature type="region of interest" description="Disordered" evidence="15">
    <location>
        <begin position="448"/>
        <end position="503"/>
    </location>
</feature>
<comment type="subcellular location">
    <subcellularLocation>
        <location evidence="2 13">Cytoplasm</location>
    </subcellularLocation>
    <subcellularLocation>
        <location evidence="1">Nucleus</location>
    </subcellularLocation>
</comment>
<dbReference type="InterPro" id="IPR012677">
    <property type="entry name" value="Nucleotide-bd_a/b_plait_sf"/>
</dbReference>
<dbReference type="InterPro" id="IPR003954">
    <property type="entry name" value="RRM_euk-type"/>
</dbReference>
<comment type="caution">
    <text evidence="18">The sequence shown here is derived from an EMBL/GenBank/DDBJ whole genome shotgun (WGS) entry which is preliminary data.</text>
</comment>
<dbReference type="STRING" id="1754190.A0A1Y2FLF3"/>
<dbReference type="FunFam" id="3.30.70.330:FF:000648">
    <property type="entry name" value="Polyadenylate-binding protein"/>
    <property type="match status" value="1"/>
</dbReference>
<name>A0A1Y2FLF3_9FUNG</name>
<comment type="function">
    <text evidence="13">Binds the poly(A) tail of mRNA.</text>
</comment>
<dbReference type="CDD" id="cd12378">
    <property type="entry name" value="RRM1_I_PABPs"/>
    <property type="match status" value="1"/>
</dbReference>
<keyword evidence="6" id="KW-0507">mRNA processing</keyword>
<organism evidence="18 19">
    <name type="scientific">Neocallimastix californiae</name>
    <dbReference type="NCBI Taxonomy" id="1754190"/>
    <lineage>
        <taxon>Eukaryota</taxon>
        <taxon>Fungi</taxon>
        <taxon>Fungi incertae sedis</taxon>
        <taxon>Chytridiomycota</taxon>
        <taxon>Chytridiomycota incertae sedis</taxon>
        <taxon>Neocallimastigomycetes</taxon>
        <taxon>Neocallimastigales</taxon>
        <taxon>Neocallimastigaceae</taxon>
        <taxon>Neocallimastix</taxon>
    </lineage>
</organism>
<feature type="coiled-coil region" evidence="14">
    <location>
        <begin position="277"/>
        <end position="304"/>
    </location>
</feature>
<accession>A0A1Y2FLF3</accession>
<dbReference type="OrthoDB" id="19742at2759"/>
<dbReference type="Pfam" id="PF00658">
    <property type="entry name" value="MLLE"/>
    <property type="match status" value="1"/>
</dbReference>
<evidence type="ECO:0000256" key="12">
    <source>
        <dbReference type="PROSITE-ProRule" id="PRU00176"/>
    </source>
</evidence>
<dbReference type="GO" id="GO:0006397">
    <property type="term" value="P:mRNA processing"/>
    <property type="evidence" value="ECO:0007669"/>
    <property type="project" value="UniProtKB-KW"/>
</dbReference>
<dbReference type="EMBL" id="MCOG01000006">
    <property type="protein sequence ID" value="ORY84026.1"/>
    <property type="molecule type" value="Genomic_DNA"/>
</dbReference>
<keyword evidence="10 12" id="KW-0694">RNA-binding</keyword>
<keyword evidence="14" id="KW-0175">Coiled coil</keyword>
<dbReference type="SUPFAM" id="SSF54928">
    <property type="entry name" value="RNA-binding domain, RBD"/>
    <property type="match status" value="2"/>
</dbReference>
<evidence type="ECO:0000256" key="2">
    <source>
        <dbReference type="ARBA" id="ARBA00004496"/>
    </source>
</evidence>
<dbReference type="FunFam" id="3.30.70.330:FF:000003">
    <property type="entry name" value="Polyadenylate-binding protein"/>
    <property type="match status" value="1"/>
</dbReference>
<evidence type="ECO:0000256" key="14">
    <source>
        <dbReference type="SAM" id="Coils"/>
    </source>
</evidence>
<dbReference type="SMART" id="SM00361">
    <property type="entry name" value="RRM_1"/>
    <property type="match status" value="3"/>
</dbReference>
<evidence type="ECO:0000259" key="17">
    <source>
        <dbReference type="PROSITE" id="PS51309"/>
    </source>
</evidence>
<feature type="domain" description="RRM" evidence="16">
    <location>
        <begin position="113"/>
        <end position="189"/>
    </location>
</feature>
<comment type="similarity">
    <text evidence="3 13">Belongs to the polyadenylate-binding protein type-1 family.</text>
</comment>
<evidence type="ECO:0000256" key="15">
    <source>
        <dbReference type="SAM" id="MobiDB-lite"/>
    </source>
</evidence>
<keyword evidence="19" id="KW-1185">Reference proteome</keyword>
<dbReference type="SMART" id="SM00517">
    <property type="entry name" value="PolyA"/>
    <property type="match status" value="1"/>
</dbReference>
<dbReference type="CDD" id="cd12381">
    <property type="entry name" value="RRM4_I_PABPs"/>
    <property type="match status" value="1"/>
</dbReference>
<evidence type="ECO:0000313" key="18">
    <source>
        <dbReference type="EMBL" id="ORY84026.1"/>
    </source>
</evidence>
<dbReference type="SUPFAM" id="SSF63570">
    <property type="entry name" value="PABC (PABP) domain"/>
    <property type="match status" value="1"/>
</dbReference>
<dbReference type="Pfam" id="PF00076">
    <property type="entry name" value="RRM_1"/>
    <property type="match status" value="4"/>
</dbReference>
<evidence type="ECO:0000259" key="16">
    <source>
        <dbReference type="PROSITE" id="PS50102"/>
    </source>
</evidence>
<evidence type="ECO:0000256" key="11">
    <source>
        <dbReference type="ARBA" id="ARBA00023242"/>
    </source>
</evidence>
<proteinExistence type="inferred from homology"/>
<evidence type="ECO:0000256" key="9">
    <source>
        <dbReference type="ARBA" id="ARBA00022845"/>
    </source>
</evidence>
<dbReference type="InterPro" id="IPR000504">
    <property type="entry name" value="RRM_dom"/>
</dbReference>
<dbReference type="GO" id="GO:0051028">
    <property type="term" value="P:mRNA transport"/>
    <property type="evidence" value="ECO:0007669"/>
    <property type="project" value="UniProtKB-KW"/>
</dbReference>
<gene>
    <name evidence="18" type="ORF">LY90DRAFT_240529</name>
</gene>